<keyword evidence="8 12" id="KW-1133">Transmembrane helix</keyword>
<evidence type="ECO:0000256" key="6">
    <source>
        <dbReference type="ARBA" id="ARBA00022723"/>
    </source>
</evidence>
<evidence type="ECO:0000256" key="3">
    <source>
        <dbReference type="ARBA" id="ARBA00022448"/>
    </source>
</evidence>
<dbReference type="SMART" id="SM00665">
    <property type="entry name" value="B561"/>
    <property type="match status" value="1"/>
</dbReference>
<evidence type="ECO:0000256" key="9">
    <source>
        <dbReference type="ARBA" id="ARBA00023004"/>
    </source>
</evidence>
<evidence type="ECO:0000256" key="8">
    <source>
        <dbReference type="ARBA" id="ARBA00022989"/>
    </source>
</evidence>
<dbReference type="EMBL" id="UXSR01005234">
    <property type="protein sequence ID" value="VDD80085.1"/>
    <property type="molecule type" value="Genomic_DNA"/>
</dbReference>
<gene>
    <name evidence="14" type="ORF">MCOS_LOCUS6088</name>
</gene>
<evidence type="ECO:0000256" key="10">
    <source>
        <dbReference type="ARBA" id="ARBA00023136"/>
    </source>
</evidence>
<reference evidence="14 15" key="1">
    <citation type="submission" date="2018-10" db="EMBL/GenBank/DDBJ databases">
        <authorList>
            <consortium name="Pathogen Informatics"/>
        </authorList>
    </citation>
    <scope>NUCLEOTIDE SEQUENCE [LARGE SCALE GENOMIC DNA]</scope>
</reference>
<evidence type="ECO:0000256" key="4">
    <source>
        <dbReference type="ARBA" id="ARBA00022617"/>
    </source>
</evidence>
<dbReference type="AlphaFoldDB" id="A0A0R3UFZ3"/>
<dbReference type="GO" id="GO:0016020">
    <property type="term" value="C:membrane"/>
    <property type="evidence" value="ECO:0007669"/>
    <property type="project" value="UniProtKB-SubCell"/>
</dbReference>
<keyword evidence="6" id="KW-0479">Metal-binding</keyword>
<accession>A0A0R3UFZ3</accession>
<dbReference type="OrthoDB" id="432881at2759"/>
<dbReference type="Gene3D" id="1.20.120.1770">
    <property type="match status" value="1"/>
</dbReference>
<feature type="transmembrane region" description="Helical" evidence="12">
    <location>
        <begin position="99"/>
        <end position="120"/>
    </location>
</feature>
<keyword evidence="5 12" id="KW-0812">Transmembrane</keyword>
<dbReference type="EC" id="7.2.1.3" evidence="11"/>
<evidence type="ECO:0000256" key="7">
    <source>
        <dbReference type="ARBA" id="ARBA00022982"/>
    </source>
</evidence>
<dbReference type="STRING" id="53468.A0A0R3UFZ3"/>
<dbReference type="InterPro" id="IPR006593">
    <property type="entry name" value="Cyt_b561/ferric_Rdtase_TM"/>
</dbReference>
<evidence type="ECO:0000256" key="2">
    <source>
        <dbReference type="ARBA" id="ARBA00004141"/>
    </source>
</evidence>
<reference evidence="16" key="2">
    <citation type="submission" date="2019-11" db="UniProtKB">
        <authorList>
            <consortium name="WormBaseParasite"/>
        </authorList>
    </citation>
    <scope>IDENTIFICATION</scope>
</reference>
<organism evidence="14 15">
    <name type="scientific">Mesocestoides corti</name>
    <name type="common">Flatworm</name>
    <dbReference type="NCBI Taxonomy" id="53468"/>
    <lineage>
        <taxon>Eukaryota</taxon>
        <taxon>Metazoa</taxon>
        <taxon>Spiralia</taxon>
        <taxon>Lophotrochozoa</taxon>
        <taxon>Platyhelminthes</taxon>
        <taxon>Cestoda</taxon>
        <taxon>Eucestoda</taxon>
        <taxon>Cyclophyllidea</taxon>
        <taxon>Mesocestoididae</taxon>
        <taxon>Mesocestoides</taxon>
    </lineage>
</organism>
<keyword evidence="15" id="KW-1185">Reference proteome</keyword>
<feature type="transmembrane region" description="Helical" evidence="12">
    <location>
        <begin position="27"/>
        <end position="47"/>
    </location>
</feature>
<evidence type="ECO:0000256" key="1">
    <source>
        <dbReference type="ARBA" id="ARBA00001970"/>
    </source>
</evidence>
<keyword evidence="9" id="KW-0408">Iron</keyword>
<evidence type="ECO:0000256" key="12">
    <source>
        <dbReference type="SAM" id="Phobius"/>
    </source>
</evidence>
<evidence type="ECO:0000313" key="15">
    <source>
        <dbReference type="Proteomes" id="UP000267029"/>
    </source>
</evidence>
<evidence type="ECO:0000313" key="16">
    <source>
        <dbReference type="WBParaSite" id="MCU_001310-RA"/>
    </source>
</evidence>
<evidence type="ECO:0000256" key="11">
    <source>
        <dbReference type="ARBA" id="ARBA00024225"/>
    </source>
</evidence>
<dbReference type="WBParaSite" id="MCU_001310-RA">
    <property type="protein sequence ID" value="MCU_001310-RA"/>
    <property type="gene ID" value="MCU_001310"/>
</dbReference>
<proteinExistence type="predicted"/>
<keyword evidence="7" id="KW-0249">Electron transport</keyword>
<evidence type="ECO:0000259" key="13">
    <source>
        <dbReference type="PROSITE" id="PS50939"/>
    </source>
</evidence>
<feature type="domain" description="Cytochrome b561" evidence="13">
    <location>
        <begin position="1"/>
        <end position="200"/>
    </location>
</feature>
<evidence type="ECO:0000313" key="14">
    <source>
        <dbReference type="EMBL" id="VDD80085.1"/>
    </source>
</evidence>
<protein>
    <recommendedName>
        <fullName evidence="11">ascorbate ferrireductase (transmembrane)</fullName>
        <ecNumber evidence="11">7.2.1.3</ecNumber>
    </recommendedName>
</protein>
<feature type="transmembrane region" description="Helical" evidence="12">
    <location>
        <begin position="175"/>
        <end position="197"/>
    </location>
</feature>
<dbReference type="Pfam" id="PF03188">
    <property type="entry name" value="Cytochrom_B561"/>
    <property type="match status" value="1"/>
</dbReference>
<dbReference type="PROSITE" id="PS50939">
    <property type="entry name" value="CYTOCHROME_B561"/>
    <property type="match status" value="1"/>
</dbReference>
<comment type="cofactor">
    <cofactor evidence="1">
        <name>heme b</name>
        <dbReference type="ChEBI" id="CHEBI:60344"/>
    </cofactor>
</comment>
<dbReference type="InterPro" id="IPR045150">
    <property type="entry name" value="CYB561D1/2"/>
</dbReference>
<dbReference type="GO" id="GO:0140571">
    <property type="term" value="F:transmembrane ascorbate ferrireductase activity"/>
    <property type="evidence" value="ECO:0007669"/>
    <property type="project" value="UniProtKB-EC"/>
</dbReference>
<dbReference type="Proteomes" id="UP000267029">
    <property type="component" value="Unassembled WGS sequence"/>
</dbReference>
<keyword evidence="4" id="KW-0349">Heme</keyword>
<feature type="transmembrane region" description="Helical" evidence="12">
    <location>
        <begin position="141"/>
        <end position="163"/>
    </location>
</feature>
<evidence type="ECO:0000256" key="5">
    <source>
        <dbReference type="ARBA" id="ARBA00022692"/>
    </source>
</evidence>
<comment type="subcellular location">
    <subcellularLocation>
        <location evidence="2">Membrane</location>
        <topology evidence="2">Multi-pass membrane protein</topology>
    </subcellularLocation>
</comment>
<dbReference type="GO" id="GO:0046872">
    <property type="term" value="F:metal ion binding"/>
    <property type="evidence" value="ECO:0007669"/>
    <property type="project" value="UniProtKB-KW"/>
</dbReference>
<dbReference type="PANTHER" id="PTHR15422">
    <property type="entry name" value="OS05G0565100 PROTEIN"/>
    <property type="match status" value="1"/>
</dbReference>
<keyword evidence="3" id="KW-0813">Transport</keyword>
<dbReference type="PANTHER" id="PTHR15422:SF45">
    <property type="entry name" value="CYTOCHROME B561 DOMAIN-CONTAINING PROTEIN"/>
    <property type="match status" value="1"/>
</dbReference>
<dbReference type="GO" id="GO:0140575">
    <property type="term" value="F:transmembrane monodehydroascorbate reductase activity"/>
    <property type="evidence" value="ECO:0007669"/>
    <property type="project" value="InterPro"/>
</dbReference>
<feature type="transmembrane region" description="Helical" evidence="12">
    <location>
        <begin position="67"/>
        <end position="87"/>
    </location>
</feature>
<sequence>MAVHVTSLLLILSTVYFVWPLNSLFLWHPFLMMLGLCGFALQGIIIYNNDSSLALHFPGRRKYKFHWVLHVLGLVTMFAGFGVIFKVKIDNNKSHMTTWHSRLGCLFLLGVFSQVIFGFLRTTPFIRSVFKPYSSRLLHACLGAIFFTLGCLTSGLGLCSDWFRQKALVDSIDDHGVRLLVFYVLLFFFCLSASVTLKQVYDKYLVTNTSEVLSKKNKNDKKK</sequence>
<name>A0A0R3UFZ3_MESCO</name>
<keyword evidence="10 12" id="KW-0472">Membrane</keyword>